<organism evidence="1">
    <name type="scientific">marine sediment metagenome</name>
    <dbReference type="NCBI Taxonomy" id="412755"/>
    <lineage>
        <taxon>unclassified sequences</taxon>
        <taxon>metagenomes</taxon>
        <taxon>ecological metagenomes</taxon>
    </lineage>
</organism>
<protein>
    <submittedName>
        <fullName evidence="1">Uncharacterized protein</fullName>
    </submittedName>
</protein>
<name>A0A0F9HSS7_9ZZZZ</name>
<proteinExistence type="predicted"/>
<dbReference type="EMBL" id="LAZR01014215">
    <property type="protein sequence ID" value="KKM18476.1"/>
    <property type="molecule type" value="Genomic_DNA"/>
</dbReference>
<comment type="caution">
    <text evidence="1">The sequence shown here is derived from an EMBL/GenBank/DDBJ whole genome shotgun (WGS) entry which is preliminary data.</text>
</comment>
<sequence length="66" mass="7742">MKTNKPLLIAALATFFIVNMTAFALKKVLDEWGYAEFEVSGWPLYKALRNEIHYIKGIYFRKTIQE</sequence>
<evidence type="ECO:0000313" key="1">
    <source>
        <dbReference type="EMBL" id="KKM18476.1"/>
    </source>
</evidence>
<gene>
    <name evidence="1" type="ORF">LCGC14_1665350</name>
</gene>
<reference evidence="1" key="1">
    <citation type="journal article" date="2015" name="Nature">
        <title>Complex archaea that bridge the gap between prokaryotes and eukaryotes.</title>
        <authorList>
            <person name="Spang A."/>
            <person name="Saw J.H."/>
            <person name="Jorgensen S.L."/>
            <person name="Zaremba-Niedzwiedzka K."/>
            <person name="Martijn J."/>
            <person name="Lind A.E."/>
            <person name="van Eijk R."/>
            <person name="Schleper C."/>
            <person name="Guy L."/>
            <person name="Ettema T.J."/>
        </authorList>
    </citation>
    <scope>NUCLEOTIDE SEQUENCE</scope>
</reference>
<dbReference type="AlphaFoldDB" id="A0A0F9HSS7"/>
<accession>A0A0F9HSS7</accession>